<evidence type="ECO:0000256" key="9">
    <source>
        <dbReference type="ARBA" id="ARBA00023136"/>
    </source>
</evidence>
<evidence type="ECO:0000256" key="13">
    <source>
        <dbReference type="ARBA" id="ARBA00042859"/>
    </source>
</evidence>
<dbReference type="PANTHER" id="PTHR33843">
    <property type="entry name" value="ASCORBATE-SPECIFIC PTS SYSTEM EIIC COMPONENT"/>
    <property type="match status" value="1"/>
</dbReference>
<comment type="function">
    <text evidence="10">The phosphoenolpyruvate-dependent sugar phosphotransferase system (sugar PTS), a major carbohydrate active transport system, catalyzes the phosphorylation of incoming sugar substrates concomitantly with their translocation across the cell membrane. The enzyme II UlaABC PTS system is involved in ascorbate transport.</text>
</comment>
<evidence type="ECO:0000256" key="8">
    <source>
        <dbReference type="ARBA" id="ARBA00022989"/>
    </source>
</evidence>
<keyword evidence="5" id="KW-0762">Sugar transport</keyword>
<feature type="transmembrane region" description="Helical" evidence="14">
    <location>
        <begin position="224"/>
        <end position="242"/>
    </location>
</feature>
<dbReference type="GO" id="GO:0009401">
    <property type="term" value="P:phosphoenolpyruvate-dependent sugar phosphotransferase system"/>
    <property type="evidence" value="ECO:0007669"/>
    <property type="project" value="UniProtKB-KW"/>
</dbReference>
<gene>
    <name evidence="15" type="ORF">GX355_01705</name>
</gene>
<keyword evidence="8 14" id="KW-1133">Transmembrane helix</keyword>
<name>A0A7X8C233_9LACT</name>
<feature type="transmembrane region" description="Helical" evidence="14">
    <location>
        <begin position="254"/>
        <end position="278"/>
    </location>
</feature>
<feature type="transmembrane region" description="Helical" evidence="14">
    <location>
        <begin position="92"/>
        <end position="112"/>
    </location>
</feature>
<evidence type="ECO:0000256" key="4">
    <source>
        <dbReference type="ARBA" id="ARBA00022475"/>
    </source>
</evidence>
<dbReference type="InterPro" id="IPR004703">
    <property type="entry name" value="PTS_sugar-sp_permease"/>
</dbReference>
<feature type="transmembrane region" description="Helical" evidence="14">
    <location>
        <begin position="299"/>
        <end position="322"/>
    </location>
</feature>
<evidence type="ECO:0000256" key="10">
    <source>
        <dbReference type="ARBA" id="ARBA00037387"/>
    </source>
</evidence>
<comment type="caution">
    <text evidence="15">The sequence shown here is derived from an EMBL/GenBank/DDBJ whole genome shotgun (WGS) entry which is preliminary data.</text>
</comment>
<evidence type="ECO:0000256" key="2">
    <source>
        <dbReference type="ARBA" id="ARBA00011738"/>
    </source>
</evidence>
<evidence type="ECO:0000256" key="14">
    <source>
        <dbReference type="SAM" id="Phobius"/>
    </source>
</evidence>
<reference evidence="15 16" key="1">
    <citation type="journal article" date="2020" name="Biotechnol. Biofuels">
        <title>New insights from the biogas microbiome by comprehensive genome-resolved metagenomics of nearly 1600 species originating from multiple anaerobic digesters.</title>
        <authorList>
            <person name="Campanaro S."/>
            <person name="Treu L."/>
            <person name="Rodriguez-R L.M."/>
            <person name="Kovalovszki A."/>
            <person name="Ziels R.M."/>
            <person name="Maus I."/>
            <person name="Zhu X."/>
            <person name="Kougias P.G."/>
            <person name="Basile A."/>
            <person name="Luo G."/>
            <person name="Schluter A."/>
            <person name="Konstantinidis K.T."/>
            <person name="Angelidaki I."/>
        </authorList>
    </citation>
    <scope>NUCLEOTIDE SEQUENCE [LARGE SCALE GENOMIC DNA]</scope>
    <source>
        <strain evidence="15">AS23ysBPME_34</strain>
    </source>
</reference>
<keyword evidence="4" id="KW-1003">Cell membrane</keyword>
<protein>
    <recommendedName>
        <fullName evidence="12">Ascorbate-specific PTS system EIIC component</fullName>
    </recommendedName>
    <alternativeName>
        <fullName evidence="13">Ascorbate-specific permease IIC component UlaA</fullName>
    </alternativeName>
</protein>
<dbReference type="EMBL" id="JAAYSM010000051">
    <property type="protein sequence ID" value="NLJ17553.1"/>
    <property type="molecule type" value="Genomic_DNA"/>
</dbReference>
<feature type="transmembrane region" description="Helical" evidence="14">
    <location>
        <begin position="12"/>
        <end position="30"/>
    </location>
</feature>
<keyword evidence="9 14" id="KW-0472">Membrane</keyword>
<dbReference type="PANTHER" id="PTHR33843:SF4">
    <property type="entry name" value="ASCORBATE-SPECIFIC PTS SYSTEM EIIC COMPONENT"/>
    <property type="match status" value="1"/>
</dbReference>
<evidence type="ECO:0000256" key="5">
    <source>
        <dbReference type="ARBA" id="ARBA00022597"/>
    </source>
</evidence>
<comment type="subunit">
    <text evidence="2">Homodimer.</text>
</comment>
<dbReference type="NCBIfam" id="NF006922">
    <property type="entry name" value="PRK09410.1-5"/>
    <property type="match status" value="1"/>
</dbReference>
<evidence type="ECO:0000256" key="11">
    <source>
        <dbReference type="ARBA" id="ARBA00038218"/>
    </source>
</evidence>
<feature type="transmembrane region" description="Helical" evidence="14">
    <location>
        <begin position="424"/>
        <end position="443"/>
    </location>
</feature>
<keyword evidence="7 14" id="KW-0812">Transmembrane</keyword>
<keyword evidence="6" id="KW-0598">Phosphotransferase system</keyword>
<feature type="transmembrane region" description="Helical" evidence="14">
    <location>
        <begin position="119"/>
        <end position="141"/>
    </location>
</feature>
<evidence type="ECO:0000313" key="15">
    <source>
        <dbReference type="EMBL" id="NLJ17553.1"/>
    </source>
</evidence>
<feature type="transmembrane region" description="Helical" evidence="14">
    <location>
        <begin position="147"/>
        <end position="166"/>
    </location>
</feature>
<accession>A0A7X8C233</accession>
<keyword evidence="3" id="KW-0813">Transport</keyword>
<evidence type="ECO:0000256" key="6">
    <source>
        <dbReference type="ARBA" id="ARBA00022683"/>
    </source>
</evidence>
<comment type="subcellular location">
    <subcellularLocation>
        <location evidence="1">Cell membrane</location>
        <topology evidence="1">Multi-pass membrane protein</topology>
    </subcellularLocation>
</comment>
<evidence type="ECO:0000256" key="12">
    <source>
        <dbReference type="ARBA" id="ARBA00039702"/>
    </source>
</evidence>
<evidence type="ECO:0000313" key="16">
    <source>
        <dbReference type="Proteomes" id="UP000541058"/>
    </source>
</evidence>
<feature type="transmembrane region" description="Helical" evidence="14">
    <location>
        <begin position="37"/>
        <end position="59"/>
    </location>
</feature>
<dbReference type="GO" id="GO:0005886">
    <property type="term" value="C:plasma membrane"/>
    <property type="evidence" value="ECO:0007669"/>
    <property type="project" value="UniProtKB-SubCell"/>
</dbReference>
<evidence type="ECO:0000256" key="1">
    <source>
        <dbReference type="ARBA" id="ARBA00004651"/>
    </source>
</evidence>
<evidence type="ECO:0000256" key="7">
    <source>
        <dbReference type="ARBA" id="ARBA00022692"/>
    </source>
</evidence>
<feature type="transmembrane region" description="Helical" evidence="14">
    <location>
        <begin position="369"/>
        <end position="392"/>
    </location>
</feature>
<proteinExistence type="inferred from homology"/>
<dbReference type="AlphaFoldDB" id="A0A7X8C233"/>
<sequence length="453" mass="47178">MEALLSFFTDILQEPAFLMGIVTLVGLVALRKPKHQVLTGTLGPILGYLMLSAGANVIVTNLEPLSVMIETGFNITGVVPNNEAVVSVAQSILGVETMSILVVGLLFNLLIARFTRYKYVFLTGHHSFFMAALLSAVLGALGLEGTQLILIGGFMLGSWSAISPAIGQKYTLKVTDGDDVAMGHFSSIGYYVSAWIGGIVGKDSKSTEEIELPESLSFLRNTTISTALTMLIFYLVAAIAAGSEFVVNELSGGVNAYVFAITSAFSFAVGVAIVYAGVRMILADLIPAFQGIADKVIPNAIPAVDCAVFFPYAPTAVIIGFISSFIGGVIGMLILGALGGVLIIPGLVPHFFTGATAGIYGNSTGGRKGAIIGSFINGLLISFLPALLLPVLGNLGFANTTFGDSDFAAIGIVIGKIGEKFGMVGIYALMGLIVGALFVPSILKKSDKPVNAE</sequence>
<dbReference type="InterPro" id="IPR051562">
    <property type="entry name" value="Ascorbate-PTS_EIIC"/>
</dbReference>
<dbReference type="Proteomes" id="UP000541058">
    <property type="component" value="Unassembled WGS sequence"/>
</dbReference>
<dbReference type="NCBIfam" id="NF006920">
    <property type="entry name" value="PRK09410.1-2"/>
    <property type="match status" value="1"/>
</dbReference>
<organism evidence="15 16">
    <name type="scientific">Globicatella sulfidifaciens</name>
    <dbReference type="NCBI Taxonomy" id="136093"/>
    <lineage>
        <taxon>Bacteria</taxon>
        <taxon>Bacillati</taxon>
        <taxon>Bacillota</taxon>
        <taxon>Bacilli</taxon>
        <taxon>Lactobacillales</taxon>
        <taxon>Aerococcaceae</taxon>
        <taxon>Globicatella</taxon>
    </lineage>
</organism>
<dbReference type="NCBIfam" id="NF006921">
    <property type="entry name" value="PRK09410.1-3"/>
    <property type="match status" value="1"/>
</dbReference>
<evidence type="ECO:0000256" key="3">
    <source>
        <dbReference type="ARBA" id="ARBA00022448"/>
    </source>
</evidence>
<comment type="similarity">
    <text evidence="11">Belongs to the UlaA family.</text>
</comment>
<dbReference type="Pfam" id="PF03611">
    <property type="entry name" value="EIIC-GAT"/>
    <property type="match status" value="1"/>
</dbReference>
<dbReference type="NCBIfam" id="NF009553">
    <property type="entry name" value="PRK12997.1-5"/>
    <property type="match status" value="1"/>
</dbReference>
<dbReference type="RefSeq" id="WP_276646211.1">
    <property type="nucleotide sequence ID" value="NZ_JAAYSM010000051.1"/>
</dbReference>